<dbReference type="Pfam" id="PF07110">
    <property type="entry name" value="EthD"/>
    <property type="match status" value="1"/>
</dbReference>
<dbReference type="EMBL" id="LT670818">
    <property type="protein sequence ID" value="SHG91549.1"/>
    <property type="molecule type" value="Genomic_DNA"/>
</dbReference>
<name>A0A1M5NQV8_9BRAD</name>
<dbReference type="NCBIfam" id="TIGR02118">
    <property type="entry name" value="EthD family reductase"/>
    <property type="match status" value="1"/>
</dbReference>
<dbReference type="SUPFAM" id="SSF54909">
    <property type="entry name" value="Dimeric alpha+beta barrel"/>
    <property type="match status" value="1"/>
</dbReference>
<dbReference type="Proteomes" id="UP000190675">
    <property type="component" value="Chromosome I"/>
</dbReference>
<organism evidence="2 3">
    <name type="scientific">Bradyrhizobium erythrophlei</name>
    <dbReference type="NCBI Taxonomy" id="1437360"/>
    <lineage>
        <taxon>Bacteria</taxon>
        <taxon>Pseudomonadati</taxon>
        <taxon>Pseudomonadota</taxon>
        <taxon>Alphaproteobacteria</taxon>
        <taxon>Hyphomicrobiales</taxon>
        <taxon>Nitrobacteraceae</taxon>
        <taxon>Bradyrhizobium</taxon>
    </lineage>
</organism>
<dbReference type="Gene3D" id="3.30.70.100">
    <property type="match status" value="1"/>
</dbReference>
<dbReference type="InterPro" id="IPR009799">
    <property type="entry name" value="EthD_dom"/>
</dbReference>
<feature type="domain" description="EthD" evidence="1">
    <location>
        <begin position="168"/>
        <end position="264"/>
    </location>
</feature>
<gene>
    <name evidence="2" type="ORF">SAMN05444169_4784</name>
</gene>
<protein>
    <recommendedName>
        <fullName evidence="1">EthD domain-containing protein</fullName>
    </recommendedName>
</protein>
<proteinExistence type="predicted"/>
<reference evidence="2 3" key="1">
    <citation type="submission" date="2016-11" db="EMBL/GenBank/DDBJ databases">
        <authorList>
            <person name="Jaros S."/>
            <person name="Januszkiewicz K."/>
            <person name="Wedrychowicz H."/>
        </authorList>
    </citation>
    <scope>NUCLEOTIDE SEQUENCE [LARGE SCALE GENOMIC DNA]</scope>
    <source>
        <strain evidence="2 3">GAS242</strain>
    </source>
</reference>
<evidence type="ECO:0000313" key="2">
    <source>
        <dbReference type="EMBL" id="SHG91549.1"/>
    </source>
</evidence>
<dbReference type="OrthoDB" id="6369070at2"/>
<evidence type="ECO:0000259" key="1">
    <source>
        <dbReference type="Pfam" id="PF07110"/>
    </source>
</evidence>
<dbReference type="GO" id="GO:0016491">
    <property type="term" value="F:oxidoreductase activity"/>
    <property type="evidence" value="ECO:0007669"/>
    <property type="project" value="InterPro"/>
</dbReference>
<evidence type="ECO:0000313" key="3">
    <source>
        <dbReference type="Proteomes" id="UP000190675"/>
    </source>
</evidence>
<sequence>MSHDLNAEMGGRLAFKGRQVPAQTSLQRRVLSQALMGHLVIRLSLGSSRRRLQKKYNAYSVLQVTDDQCGAEASKTKRGTNAMMDFDFELGRGSGISDKLSVCSPTFNTGQMPLLSTGRPWQSVLIAASAARTRSPAVAEAIDDHGKLPKGVAPRPGIKIMFLLVKPDGMSANEFHQYWLETHSPLVVRRSDDMAMRRYVQSHLVPSPMAVGAAEARGWTANPFQGVAEVWWDSEEAMAAAFSTPNGVDAGEALAEDEKKFLDDRSIIVMTREYLIFDKT</sequence>
<accession>A0A1M5NQV8</accession>
<dbReference type="AlphaFoldDB" id="A0A1M5NQV8"/>
<dbReference type="InterPro" id="IPR011008">
    <property type="entry name" value="Dimeric_a/b-barrel"/>
</dbReference>